<dbReference type="EMBL" id="VFLP01000053">
    <property type="protein sequence ID" value="TRX90643.1"/>
    <property type="molecule type" value="Genomic_DNA"/>
</dbReference>
<reference evidence="3" key="1">
    <citation type="submission" date="2019-06" db="EMBL/GenBank/DDBJ databases">
        <title>Draft genome sequence of the griseofulvin-producing fungus Xylaria cubensis strain G536.</title>
        <authorList>
            <person name="Mead M.E."/>
            <person name="Raja H.A."/>
            <person name="Steenwyk J.L."/>
            <person name="Knowles S.L."/>
            <person name="Oberlies N.H."/>
            <person name="Rokas A."/>
        </authorList>
    </citation>
    <scope>NUCLEOTIDE SEQUENCE [LARGE SCALE GENOMIC DNA]</scope>
    <source>
        <strain evidence="3">G536</strain>
    </source>
</reference>
<dbReference type="OrthoDB" id="4751875at2759"/>
<organism evidence="2 3">
    <name type="scientific">Xylaria flabelliformis</name>
    <dbReference type="NCBI Taxonomy" id="2512241"/>
    <lineage>
        <taxon>Eukaryota</taxon>
        <taxon>Fungi</taxon>
        <taxon>Dikarya</taxon>
        <taxon>Ascomycota</taxon>
        <taxon>Pezizomycotina</taxon>
        <taxon>Sordariomycetes</taxon>
        <taxon>Xylariomycetidae</taxon>
        <taxon>Xylariales</taxon>
        <taxon>Xylariaceae</taxon>
        <taxon>Xylaria</taxon>
    </lineage>
</organism>
<gene>
    <name evidence="2" type="ORF">FHL15_008418</name>
</gene>
<feature type="region of interest" description="Disordered" evidence="1">
    <location>
        <begin position="133"/>
        <end position="167"/>
    </location>
</feature>
<keyword evidence="3" id="KW-1185">Reference proteome</keyword>
<protein>
    <submittedName>
        <fullName evidence="2">Uncharacterized protein</fullName>
    </submittedName>
</protein>
<dbReference type="Proteomes" id="UP000319160">
    <property type="component" value="Unassembled WGS sequence"/>
</dbReference>
<evidence type="ECO:0000313" key="2">
    <source>
        <dbReference type="EMBL" id="TRX90643.1"/>
    </source>
</evidence>
<name>A0A553HRR9_9PEZI</name>
<feature type="compositionally biased region" description="Basic residues" evidence="1">
    <location>
        <begin position="133"/>
        <end position="142"/>
    </location>
</feature>
<sequence>MPKSNFRAPKIQHWLMVFKSRMTQIERKLKAEGEKRDRTLAQAMAEQFCRLTDEMSYRPRRQSLLYFSWRVYEGVSNHFWPASALPEDRPSVIREGTKPFLCVGRFEALDTNAMSFERMVDFIQCNGDKYFRWPKKPKRQRKSERDAKKGQYLKTKLNQPGDHISNPTVIISPLRSAQPRAPVPLGIPEKIDLSNSLCPPLFAFSTPDKTHSFSPIPPIWNIPESSPRRTRLTLTKIDSCTHNLWDEDIETTEASRLENPCLKFTPRSPTPRLSVICQPGWDLNNKAKWIPASGVEYENDIVPYRSDNAQPLGPVEPSIGTVSFNKVPEKDVEAFLSSFLGSGGV</sequence>
<accession>A0A553HRR9</accession>
<proteinExistence type="predicted"/>
<evidence type="ECO:0000313" key="3">
    <source>
        <dbReference type="Proteomes" id="UP000319160"/>
    </source>
</evidence>
<dbReference type="AlphaFoldDB" id="A0A553HRR9"/>
<evidence type="ECO:0000256" key="1">
    <source>
        <dbReference type="SAM" id="MobiDB-lite"/>
    </source>
</evidence>
<comment type="caution">
    <text evidence="2">The sequence shown here is derived from an EMBL/GenBank/DDBJ whole genome shotgun (WGS) entry which is preliminary data.</text>
</comment>